<dbReference type="GO" id="GO:0005886">
    <property type="term" value="C:plasma membrane"/>
    <property type="evidence" value="ECO:0007669"/>
    <property type="project" value="UniProtKB-SubCell"/>
</dbReference>
<protein>
    <recommendedName>
        <fullName evidence="8">Biotin transporter</fullName>
    </recommendedName>
</protein>
<dbReference type="PANTHER" id="PTHR34295">
    <property type="entry name" value="BIOTIN TRANSPORTER BIOY"/>
    <property type="match status" value="1"/>
</dbReference>
<feature type="transmembrane region" description="Helical" evidence="9">
    <location>
        <begin position="152"/>
        <end position="175"/>
    </location>
</feature>
<dbReference type="GO" id="GO:0015225">
    <property type="term" value="F:biotin transmembrane transporter activity"/>
    <property type="evidence" value="ECO:0007669"/>
    <property type="project" value="UniProtKB-UniRule"/>
</dbReference>
<keyword evidence="4 8" id="KW-1003">Cell membrane</keyword>
<evidence type="ECO:0000256" key="7">
    <source>
        <dbReference type="ARBA" id="ARBA00023136"/>
    </source>
</evidence>
<dbReference type="Pfam" id="PF02632">
    <property type="entry name" value="BioY"/>
    <property type="match status" value="1"/>
</dbReference>
<keyword evidence="3 8" id="KW-0813">Transport</keyword>
<comment type="caution">
    <text evidence="10">The sequence shown here is derived from an EMBL/GenBank/DDBJ whole genome shotgun (WGS) entry which is preliminary data.</text>
</comment>
<feature type="transmembrane region" description="Helical" evidence="9">
    <location>
        <begin position="34"/>
        <end position="51"/>
    </location>
</feature>
<gene>
    <name evidence="10" type="primary">ydbE</name>
    <name evidence="10" type="ORF">Hs30E_14050</name>
</gene>
<keyword evidence="6 9" id="KW-1133">Transmembrane helix</keyword>
<dbReference type="Gene3D" id="1.10.1760.20">
    <property type="match status" value="1"/>
</dbReference>
<evidence type="ECO:0000256" key="4">
    <source>
        <dbReference type="ARBA" id="ARBA00022475"/>
    </source>
</evidence>
<accession>A0A6A0BED4</accession>
<reference evidence="10 11" key="1">
    <citation type="submission" date="2020-02" db="EMBL/GenBank/DDBJ databases">
        <title>Draft genome sequence of Lactococcus sp. Hs30E4-3.</title>
        <authorList>
            <person name="Noda S."/>
            <person name="Yuki M."/>
            <person name="Ohkuma M."/>
        </authorList>
    </citation>
    <scope>NUCLEOTIDE SEQUENCE [LARGE SCALE GENOMIC DNA]</scope>
    <source>
        <strain evidence="10 11">Hs30E4-3</strain>
    </source>
</reference>
<dbReference type="PIRSF" id="PIRSF016661">
    <property type="entry name" value="BioY"/>
    <property type="match status" value="1"/>
</dbReference>
<comment type="subcellular location">
    <subcellularLocation>
        <location evidence="1 8">Cell membrane</location>
        <topology evidence="1 8">Multi-pass membrane protein</topology>
    </subcellularLocation>
</comment>
<feature type="transmembrane region" description="Helical" evidence="9">
    <location>
        <begin position="58"/>
        <end position="82"/>
    </location>
</feature>
<keyword evidence="11" id="KW-1185">Reference proteome</keyword>
<evidence type="ECO:0000313" key="11">
    <source>
        <dbReference type="Proteomes" id="UP000480303"/>
    </source>
</evidence>
<dbReference type="InterPro" id="IPR003784">
    <property type="entry name" value="BioY"/>
</dbReference>
<evidence type="ECO:0000256" key="1">
    <source>
        <dbReference type="ARBA" id="ARBA00004651"/>
    </source>
</evidence>
<comment type="similarity">
    <text evidence="2 8">Belongs to the BioY family.</text>
</comment>
<proteinExistence type="inferred from homology"/>
<feature type="transmembrane region" description="Helical" evidence="9">
    <location>
        <begin position="88"/>
        <end position="105"/>
    </location>
</feature>
<keyword evidence="7 8" id="KW-0472">Membrane</keyword>
<dbReference type="Proteomes" id="UP000480303">
    <property type="component" value="Unassembled WGS sequence"/>
</dbReference>
<name>A0A6A0BED4_9LACT</name>
<dbReference type="AlphaFoldDB" id="A0A6A0BED4"/>
<sequence length="193" mass="20505">MTNNKIQRLAIIAISAAFLAVASQFTIPLPLVPLTLQTLAVGIIATILKPLDSVLAVLLYLILGAVGLPVFAGGAAGFGVLFGPTGGFLVGFLIQAALIAHLTRFDTLIKSGQKRLFWLIFINIIGTFCCLMIGTVQLVFVGKLLLHAAFKIGFLPFIIPGIVKAILAAMVGYACRRALKTMPYFATTKKTTS</sequence>
<evidence type="ECO:0000256" key="3">
    <source>
        <dbReference type="ARBA" id="ARBA00022448"/>
    </source>
</evidence>
<evidence type="ECO:0000256" key="5">
    <source>
        <dbReference type="ARBA" id="ARBA00022692"/>
    </source>
</evidence>
<evidence type="ECO:0000256" key="8">
    <source>
        <dbReference type="PIRNR" id="PIRNR016661"/>
    </source>
</evidence>
<feature type="transmembrane region" description="Helical" evidence="9">
    <location>
        <begin position="117"/>
        <end position="140"/>
    </location>
</feature>
<evidence type="ECO:0000256" key="9">
    <source>
        <dbReference type="SAM" id="Phobius"/>
    </source>
</evidence>
<organism evidence="10 11">
    <name type="scientific">Pseudolactococcus hodotermopsidis</name>
    <dbReference type="NCBI Taxonomy" id="2709157"/>
    <lineage>
        <taxon>Bacteria</taxon>
        <taxon>Bacillati</taxon>
        <taxon>Bacillota</taxon>
        <taxon>Bacilli</taxon>
        <taxon>Lactobacillales</taxon>
        <taxon>Streptococcaceae</taxon>
        <taxon>Pseudolactococcus</taxon>
    </lineage>
</organism>
<dbReference type="EMBL" id="BLLI01000042">
    <property type="protein sequence ID" value="GFH42854.1"/>
    <property type="molecule type" value="Genomic_DNA"/>
</dbReference>
<keyword evidence="5 9" id="KW-0812">Transmembrane</keyword>
<evidence type="ECO:0000256" key="6">
    <source>
        <dbReference type="ARBA" id="ARBA00022989"/>
    </source>
</evidence>
<evidence type="ECO:0000256" key="2">
    <source>
        <dbReference type="ARBA" id="ARBA00010692"/>
    </source>
</evidence>
<dbReference type="PANTHER" id="PTHR34295:SF4">
    <property type="entry name" value="BIOTIN TRANSPORTER BIOY-RELATED"/>
    <property type="match status" value="1"/>
</dbReference>
<evidence type="ECO:0000313" key="10">
    <source>
        <dbReference type="EMBL" id="GFH42854.1"/>
    </source>
</evidence>
<dbReference type="RefSeq" id="WP_172209221.1">
    <property type="nucleotide sequence ID" value="NZ_BLLI01000042.1"/>
</dbReference>